<keyword evidence="2" id="KW-1185">Reference proteome</keyword>
<accession>A0A915HNJ0</accession>
<reference evidence="3" key="1">
    <citation type="submission" date="2022-11" db="UniProtKB">
        <authorList>
            <consortium name="WormBaseParasite"/>
        </authorList>
    </citation>
    <scope>IDENTIFICATION</scope>
</reference>
<evidence type="ECO:0000313" key="2">
    <source>
        <dbReference type="Proteomes" id="UP000887565"/>
    </source>
</evidence>
<dbReference type="AlphaFoldDB" id="A0A915HNJ0"/>
<sequence length="146" mass="16216">YNDFLYNKVLRSNYPTLFNIISWRSRRRTKNSTAPDGGERDSKSFGIGGESTIVWRKGDDRRRGVPIVSTTTPSSPLLLLGEESPLNNVNETSAFLATPSSTLVDFNLTATKKDVAAGRKVIVEYRLPPGASQDLLESMWNSVHRA</sequence>
<organism evidence="2 3">
    <name type="scientific">Romanomermis culicivorax</name>
    <name type="common">Nematode worm</name>
    <dbReference type="NCBI Taxonomy" id="13658"/>
    <lineage>
        <taxon>Eukaryota</taxon>
        <taxon>Metazoa</taxon>
        <taxon>Ecdysozoa</taxon>
        <taxon>Nematoda</taxon>
        <taxon>Enoplea</taxon>
        <taxon>Dorylaimia</taxon>
        <taxon>Mermithida</taxon>
        <taxon>Mermithoidea</taxon>
        <taxon>Mermithidae</taxon>
        <taxon>Romanomermis</taxon>
    </lineage>
</organism>
<dbReference type="WBParaSite" id="nRc.2.0.1.t03274-RA">
    <property type="protein sequence ID" value="nRc.2.0.1.t03274-RA"/>
    <property type="gene ID" value="nRc.2.0.1.g03274"/>
</dbReference>
<protein>
    <submittedName>
        <fullName evidence="3">Uncharacterized protein</fullName>
    </submittedName>
</protein>
<feature type="region of interest" description="Disordered" evidence="1">
    <location>
        <begin position="28"/>
        <end position="47"/>
    </location>
</feature>
<dbReference type="Proteomes" id="UP000887565">
    <property type="component" value="Unplaced"/>
</dbReference>
<evidence type="ECO:0000313" key="3">
    <source>
        <dbReference type="WBParaSite" id="nRc.2.0.1.t03274-RA"/>
    </source>
</evidence>
<proteinExistence type="predicted"/>
<evidence type="ECO:0000256" key="1">
    <source>
        <dbReference type="SAM" id="MobiDB-lite"/>
    </source>
</evidence>
<name>A0A915HNJ0_ROMCU</name>